<dbReference type="PANTHER" id="PTHR36357">
    <property type="entry name" value="OS03G0148300 PROTEIN"/>
    <property type="match status" value="1"/>
</dbReference>
<name>A0A7N0R8C1_KALFE</name>
<feature type="signal peptide" evidence="1">
    <location>
        <begin position="1"/>
        <end position="28"/>
    </location>
</feature>
<dbReference type="Gramene" id="Kaladp0001s0126.1.v1.1">
    <property type="protein sequence ID" value="Kaladp0001s0126.1.v1.1"/>
    <property type="gene ID" value="Kaladp0001s0126.v1.1"/>
</dbReference>
<feature type="chain" id="PRO_5029542463" description="Mesoderm development candidate 2" evidence="1">
    <location>
        <begin position="29"/>
        <end position="195"/>
    </location>
</feature>
<evidence type="ECO:0008006" key="4">
    <source>
        <dbReference type="Google" id="ProtNLM"/>
    </source>
</evidence>
<organism evidence="2 3">
    <name type="scientific">Kalanchoe fedtschenkoi</name>
    <name type="common">Lavender scallops</name>
    <name type="synonym">South American air plant</name>
    <dbReference type="NCBI Taxonomy" id="63787"/>
    <lineage>
        <taxon>Eukaryota</taxon>
        <taxon>Viridiplantae</taxon>
        <taxon>Streptophyta</taxon>
        <taxon>Embryophyta</taxon>
        <taxon>Tracheophyta</taxon>
        <taxon>Spermatophyta</taxon>
        <taxon>Magnoliopsida</taxon>
        <taxon>eudicotyledons</taxon>
        <taxon>Gunneridae</taxon>
        <taxon>Pentapetalae</taxon>
        <taxon>Saxifragales</taxon>
        <taxon>Crassulaceae</taxon>
        <taxon>Kalanchoe</taxon>
    </lineage>
</organism>
<proteinExistence type="predicted"/>
<dbReference type="Proteomes" id="UP000594263">
    <property type="component" value="Unplaced"/>
</dbReference>
<dbReference type="Gene3D" id="3.30.70.260">
    <property type="match status" value="1"/>
</dbReference>
<protein>
    <recommendedName>
        <fullName evidence="4">Mesoderm development candidate 2</fullName>
    </recommendedName>
</protein>
<keyword evidence="3" id="KW-1185">Reference proteome</keyword>
<dbReference type="AlphaFoldDB" id="A0A7N0R8C1"/>
<reference evidence="2" key="1">
    <citation type="submission" date="2021-01" db="UniProtKB">
        <authorList>
            <consortium name="EnsemblPlants"/>
        </authorList>
    </citation>
    <scope>IDENTIFICATION</scope>
</reference>
<evidence type="ECO:0000313" key="2">
    <source>
        <dbReference type="EnsemblPlants" id="Kaladp0001s0126.1.v1.1"/>
    </source>
</evidence>
<evidence type="ECO:0000313" key="3">
    <source>
        <dbReference type="Proteomes" id="UP000594263"/>
    </source>
</evidence>
<evidence type="ECO:0000256" key="1">
    <source>
        <dbReference type="SAM" id="SignalP"/>
    </source>
</evidence>
<sequence>MKWVHRDRSSFLLIILLLSFAAAQIADAKIHITDDLDDVVDDEEDESWKEWGKKKAAGSEFDPPPDFSKMELMDIQEEMMKRQVGPVFGFVKLRLGIKRTADMISELAMKWTKVSRTGAIEAQFMGVDSATIMFTMQRGLDSTQLREFVLSQPEAYEIKIGDSVYRRPGDPPLEVVIDRMRADKETDVDQEKDEL</sequence>
<accession>A0A7N0R8C1</accession>
<keyword evidence="1" id="KW-0732">Signal</keyword>
<dbReference type="OMA" id="DESWKEW"/>
<dbReference type="EnsemblPlants" id="Kaladp0001s0126.1.v1.1">
    <property type="protein sequence ID" value="Kaladp0001s0126.1.v1.1"/>
    <property type="gene ID" value="Kaladp0001s0126.v1.1"/>
</dbReference>
<dbReference type="PANTHER" id="PTHR36357:SF1">
    <property type="entry name" value="OS03G0148300 PROTEIN"/>
    <property type="match status" value="1"/>
</dbReference>